<sequence length="35" mass="4234">MYQLYDVGKQYLYIELQQPLLAADRYDSQNVDIEH</sequence>
<protein>
    <submittedName>
        <fullName evidence="1">Uncharacterized protein</fullName>
    </submittedName>
</protein>
<dbReference type="AlphaFoldDB" id="A0A077PRY7"/>
<comment type="caution">
    <text evidence="1">The sequence shown here is derived from an EMBL/GenBank/DDBJ whole genome shotgun (WGS) entry which is preliminary data.</text>
</comment>
<accession>A0A077PRY7</accession>
<dbReference type="HOGENOM" id="CLU_3368119_0_0_6"/>
<evidence type="ECO:0000313" key="1">
    <source>
        <dbReference type="EMBL" id="CDH22619.1"/>
    </source>
</evidence>
<organism evidence="1">
    <name type="scientific">Xenorhabdus bovienii str. kraussei Becker Underwood</name>
    <dbReference type="NCBI Taxonomy" id="1398204"/>
    <lineage>
        <taxon>Bacteria</taxon>
        <taxon>Pseudomonadati</taxon>
        <taxon>Pseudomonadota</taxon>
        <taxon>Gammaproteobacteria</taxon>
        <taxon>Enterobacterales</taxon>
        <taxon>Morganellaceae</taxon>
        <taxon>Xenorhabdus</taxon>
    </lineage>
</organism>
<proteinExistence type="predicted"/>
<name>A0A077PRY7_XENBV</name>
<reference evidence="1" key="1">
    <citation type="submission" date="2013-07" db="EMBL/GenBank/DDBJ databases">
        <title>Sub-species coevolution in mutualistic symbiosis.</title>
        <authorList>
            <person name="Murfin K."/>
            <person name="Klassen J."/>
            <person name="Lee M."/>
            <person name="Forst S."/>
            <person name="Stock P."/>
            <person name="Goodrich-Blair H."/>
        </authorList>
    </citation>
    <scope>NUCLEOTIDE SEQUENCE [LARGE SCALE GENOMIC DNA]</scope>
    <source>
        <strain evidence="1">Kraussei Becker Underwood</strain>
    </source>
</reference>
<dbReference type="EMBL" id="CBSZ010000029">
    <property type="protein sequence ID" value="CDH22619.1"/>
    <property type="molecule type" value="Genomic_DNA"/>
</dbReference>
<dbReference type="Proteomes" id="UP000028493">
    <property type="component" value="Unassembled WGS sequence"/>
</dbReference>
<gene>
    <name evidence="1" type="ORF">XBKB1_1240056</name>
</gene>